<dbReference type="GeneID" id="78277727"/>
<dbReference type="CDD" id="cd03257">
    <property type="entry name" value="ABC_NikE_OppD_transporters"/>
    <property type="match status" value="1"/>
</dbReference>
<proteinExistence type="inferred from homology"/>
<dbReference type="SUPFAM" id="SSF52540">
    <property type="entry name" value="P-loop containing nucleoside triphosphate hydrolases"/>
    <property type="match status" value="1"/>
</dbReference>
<dbReference type="RefSeq" id="WP_007069999.1">
    <property type="nucleotide sequence ID" value="NZ_GG698602.1"/>
</dbReference>
<dbReference type="Pfam" id="PF08352">
    <property type="entry name" value="oligo_HPY"/>
    <property type="match status" value="1"/>
</dbReference>
<keyword evidence="8" id="KW-1278">Translocase</keyword>
<evidence type="ECO:0000256" key="6">
    <source>
        <dbReference type="ARBA" id="ARBA00022741"/>
    </source>
</evidence>
<dbReference type="NCBIfam" id="TIGR01727">
    <property type="entry name" value="oligo_HPY"/>
    <property type="match status" value="1"/>
</dbReference>
<gene>
    <name evidence="17" type="ORF">GCWU000321_01051</name>
</gene>
<dbReference type="eggNOG" id="COG0444">
    <property type="taxonomic scope" value="Bacteria"/>
</dbReference>
<evidence type="ECO:0000256" key="14">
    <source>
        <dbReference type="ARBA" id="ARBA00044143"/>
    </source>
</evidence>
<dbReference type="GO" id="GO:0016887">
    <property type="term" value="F:ATP hydrolysis activity"/>
    <property type="evidence" value="ECO:0007669"/>
    <property type="project" value="InterPro"/>
</dbReference>
<dbReference type="PANTHER" id="PTHR43297">
    <property type="entry name" value="OLIGOPEPTIDE TRANSPORT ATP-BINDING PROTEIN APPD"/>
    <property type="match status" value="1"/>
</dbReference>
<keyword evidence="11" id="KW-0472">Membrane</keyword>
<keyword evidence="5" id="KW-0533">Nickel</keyword>
<dbReference type="OrthoDB" id="9806285at2"/>
<dbReference type="GO" id="GO:0005524">
    <property type="term" value="F:ATP binding"/>
    <property type="evidence" value="ECO:0007669"/>
    <property type="project" value="UniProtKB-KW"/>
</dbReference>
<dbReference type="HOGENOM" id="CLU_000604_1_23_9"/>
<evidence type="ECO:0000313" key="17">
    <source>
        <dbReference type="EMBL" id="EEW97066.1"/>
    </source>
</evidence>
<evidence type="ECO:0000256" key="1">
    <source>
        <dbReference type="ARBA" id="ARBA00004202"/>
    </source>
</evidence>
<dbReference type="GO" id="GO:0015413">
    <property type="term" value="F:ABC-type nickel transporter activity"/>
    <property type="evidence" value="ECO:0007669"/>
    <property type="project" value="UniProtKB-EC"/>
</dbReference>
<evidence type="ECO:0000256" key="12">
    <source>
        <dbReference type="ARBA" id="ARBA00038669"/>
    </source>
</evidence>
<keyword evidence="7 17" id="KW-0067">ATP-binding</keyword>
<dbReference type="InterPro" id="IPR003439">
    <property type="entry name" value="ABC_transporter-like_ATP-bd"/>
</dbReference>
<dbReference type="SMART" id="SM00382">
    <property type="entry name" value="AAA"/>
    <property type="match status" value="1"/>
</dbReference>
<feature type="domain" description="ABC transporter" evidence="16">
    <location>
        <begin position="3"/>
        <end position="249"/>
    </location>
</feature>
<keyword evidence="3" id="KW-0813">Transport</keyword>
<dbReference type="Proteomes" id="UP000004736">
    <property type="component" value="Unassembled WGS sequence"/>
</dbReference>
<name>C9LND0_9FIRM</name>
<evidence type="ECO:0000256" key="10">
    <source>
        <dbReference type="ARBA" id="ARBA00023112"/>
    </source>
</evidence>
<evidence type="ECO:0000256" key="9">
    <source>
        <dbReference type="ARBA" id="ARBA00023065"/>
    </source>
</evidence>
<evidence type="ECO:0000256" key="5">
    <source>
        <dbReference type="ARBA" id="ARBA00022596"/>
    </source>
</evidence>
<keyword evidence="6" id="KW-0547">Nucleotide-binding</keyword>
<evidence type="ECO:0000256" key="4">
    <source>
        <dbReference type="ARBA" id="ARBA00022475"/>
    </source>
</evidence>
<dbReference type="InterPro" id="IPR027417">
    <property type="entry name" value="P-loop_NTPase"/>
</dbReference>
<dbReference type="GO" id="GO:0015833">
    <property type="term" value="P:peptide transport"/>
    <property type="evidence" value="ECO:0007669"/>
    <property type="project" value="InterPro"/>
</dbReference>
<keyword evidence="9" id="KW-0406">Ion transport</keyword>
<comment type="subunit">
    <text evidence="12">The complex is composed of two ATP-binding proteins (NikD and NikE), two transmembrane proteins (NikB and NikC) and a solute-binding protein (NikA).</text>
</comment>
<sequence length="312" mass="34074">MDIQIKNLSVSFPSPKGDAKVLRNADIILKSGKITAIVGESGSGKSILGAAVMGLLESSVRVSGEILFGNTDLLSLSEKELNSIRGERIGWIAQDPVTAMDPMMKVGKQMMEGVHFYQNGKETKADGIRQLEEFGLSDAQRVWDAYPFGLSGGMAQRVLTAMMTLPGPEWLIADEPTKGLDAFVRRQAADAFRKLREKGVGILLITHDLRLAERLSDFMAVMYAGEIIEYGKTKDIFSNTVHPYTKGLFAAAPDRGMQPICGIAPDLSRLPCGCIFASRCPAYRKNSCDEKQKMLTLAEDHDVRCIRKGGGL</sequence>
<comment type="caution">
    <text evidence="17">The sequence shown here is derived from an EMBL/GenBank/DDBJ whole genome shotgun (WGS) entry which is preliminary data.</text>
</comment>
<evidence type="ECO:0000256" key="7">
    <source>
        <dbReference type="ARBA" id="ARBA00022840"/>
    </source>
</evidence>
<dbReference type="STRING" id="592028.GCWU000321_01051"/>
<evidence type="ECO:0000256" key="13">
    <source>
        <dbReference type="ARBA" id="ARBA00039098"/>
    </source>
</evidence>
<keyword evidence="18" id="KW-1185">Reference proteome</keyword>
<evidence type="ECO:0000259" key="16">
    <source>
        <dbReference type="PROSITE" id="PS50893"/>
    </source>
</evidence>
<evidence type="ECO:0000256" key="2">
    <source>
        <dbReference type="ARBA" id="ARBA00005417"/>
    </source>
</evidence>
<protein>
    <recommendedName>
        <fullName evidence="14">Nickel import system ATP-binding protein NikD</fullName>
        <ecNumber evidence="13">7.2.2.11</ecNumber>
    </recommendedName>
</protein>
<dbReference type="EMBL" id="ACIM02000001">
    <property type="protein sequence ID" value="EEW97066.1"/>
    <property type="molecule type" value="Genomic_DNA"/>
</dbReference>
<evidence type="ECO:0000256" key="11">
    <source>
        <dbReference type="ARBA" id="ARBA00023136"/>
    </source>
</evidence>
<evidence type="ECO:0000313" key="18">
    <source>
        <dbReference type="Proteomes" id="UP000004736"/>
    </source>
</evidence>
<dbReference type="AlphaFoldDB" id="C9LND0"/>
<dbReference type="InterPro" id="IPR050388">
    <property type="entry name" value="ABC_Ni/Peptide_Import"/>
</dbReference>
<dbReference type="Gene3D" id="3.40.50.300">
    <property type="entry name" value="P-loop containing nucleotide triphosphate hydrolases"/>
    <property type="match status" value="1"/>
</dbReference>
<dbReference type="PANTHER" id="PTHR43297:SF13">
    <property type="entry name" value="NICKEL ABC TRANSPORTER, ATP-BINDING PROTEIN"/>
    <property type="match status" value="1"/>
</dbReference>
<comment type="similarity">
    <text evidence="2">Belongs to the ABC transporter superfamily.</text>
</comment>
<evidence type="ECO:0000256" key="15">
    <source>
        <dbReference type="ARBA" id="ARBA00048610"/>
    </source>
</evidence>
<dbReference type="GO" id="GO:0005886">
    <property type="term" value="C:plasma membrane"/>
    <property type="evidence" value="ECO:0007669"/>
    <property type="project" value="UniProtKB-SubCell"/>
</dbReference>
<dbReference type="Pfam" id="PF00005">
    <property type="entry name" value="ABC_tran"/>
    <property type="match status" value="1"/>
</dbReference>
<evidence type="ECO:0000256" key="8">
    <source>
        <dbReference type="ARBA" id="ARBA00022967"/>
    </source>
</evidence>
<comment type="subcellular location">
    <subcellularLocation>
        <location evidence="1">Cell membrane</location>
        <topology evidence="1">Peripheral membrane protein</topology>
    </subcellularLocation>
</comment>
<comment type="catalytic activity">
    <reaction evidence="15">
        <text>Ni(2+)(out) + ATP + H2O = Ni(2+)(in) + ADP + phosphate + H(+)</text>
        <dbReference type="Rhea" id="RHEA:15557"/>
        <dbReference type="ChEBI" id="CHEBI:15377"/>
        <dbReference type="ChEBI" id="CHEBI:15378"/>
        <dbReference type="ChEBI" id="CHEBI:30616"/>
        <dbReference type="ChEBI" id="CHEBI:43474"/>
        <dbReference type="ChEBI" id="CHEBI:49786"/>
        <dbReference type="ChEBI" id="CHEBI:456216"/>
        <dbReference type="EC" id="7.2.2.11"/>
    </reaction>
    <physiologicalReaction direction="left-to-right" evidence="15">
        <dbReference type="Rhea" id="RHEA:15558"/>
    </physiologicalReaction>
</comment>
<dbReference type="InterPro" id="IPR003593">
    <property type="entry name" value="AAA+_ATPase"/>
</dbReference>
<evidence type="ECO:0000256" key="3">
    <source>
        <dbReference type="ARBA" id="ARBA00022448"/>
    </source>
</evidence>
<keyword evidence="10" id="KW-0921">Nickel transport</keyword>
<keyword evidence="4" id="KW-1003">Cell membrane</keyword>
<accession>C9LND0</accession>
<dbReference type="EC" id="7.2.2.11" evidence="13"/>
<reference evidence="17" key="1">
    <citation type="submission" date="2009-09" db="EMBL/GenBank/DDBJ databases">
        <authorList>
            <person name="Weinstock G."/>
            <person name="Sodergren E."/>
            <person name="Clifton S."/>
            <person name="Fulton L."/>
            <person name="Fulton B."/>
            <person name="Courtney L."/>
            <person name="Fronick C."/>
            <person name="Harrison M."/>
            <person name="Strong C."/>
            <person name="Farmer C."/>
            <person name="Delahaunty K."/>
            <person name="Markovic C."/>
            <person name="Hall O."/>
            <person name="Minx P."/>
            <person name="Tomlinson C."/>
            <person name="Mitreva M."/>
            <person name="Nelson J."/>
            <person name="Hou S."/>
            <person name="Wollam A."/>
            <person name="Pepin K.H."/>
            <person name="Johnson M."/>
            <person name="Bhonagiri V."/>
            <person name="Nash W.E."/>
            <person name="Warren W."/>
            <person name="Chinwalla A."/>
            <person name="Mardis E.R."/>
            <person name="Wilson R.K."/>
        </authorList>
    </citation>
    <scope>NUCLEOTIDE SEQUENCE [LARGE SCALE GENOMIC DNA]</scope>
    <source>
        <strain evidence="17">DSM 15470</strain>
    </source>
</reference>
<dbReference type="PROSITE" id="PS50893">
    <property type="entry name" value="ABC_TRANSPORTER_2"/>
    <property type="match status" value="1"/>
</dbReference>
<dbReference type="InterPro" id="IPR013563">
    <property type="entry name" value="Oligopep_ABC_C"/>
</dbReference>
<organism evidence="17 18">
    <name type="scientific">Dialister invisus DSM 15470</name>
    <dbReference type="NCBI Taxonomy" id="592028"/>
    <lineage>
        <taxon>Bacteria</taxon>
        <taxon>Bacillati</taxon>
        <taxon>Bacillota</taxon>
        <taxon>Negativicutes</taxon>
        <taxon>Veillonellales</taxon>
        <taxon>Veillonellaceae</taxon>
        <taxon>Dialister</taxon>
    </lineage>
</organism>